<dbReference type="EMBL" id="BGZK01001515">
    <property type="protein sequence ID" value="GBP81523.1"/>
    <property type="molecule type" value="Genomic_DNA"/>
</dbReference>
<evidence type="ECO:0000313" key="2">
    <source>
        <dbReference type="EMBL" id="GBP81523.1"/>
    </source>
</evidence>
<feature type="region of interest" description="Disordered" evidence="1">
    <location>
        <begin position="14"/>
        <end position="49"/>
    </location>
</feature>
<sequence length="115" mass="11884">MVGISLLAGAASSSAALTTGRGRGRRAVHHRVEPAQRTSAPARPADLTRRSARAHPLVVGGVLHRAHGAVGLVEGVGALTASPSRTSCCDLLSPVAVRHRYEYSCQGTPRTAADQ</sequence>
<keyword evidence="3" id="KW-1185">Reference proteome</keyword>
<dbReference type="Proteomes" id="UP000299102">
    <property type="component" value="Unassembled WGS sequence"/>
</dbReference>
<proteinExistence type="predicted"/>
<evidence type="ECO:0000313" key="3">
    <source>
        <dbReference type="Proteomes" id="UP000299102"/>
    </source>
</evidence>
<name>A0A4C1Z2Z5_EUMVA</name>
<comment type="caution">
    <text evidence="2">The sequence shown here is derived from an EMBL/GenBank/DDBJ whole genome shotgun (WGS) entry which is preliminary data.</text>
</comment>
<organism evidence="2 3">
    <name type="scientific">Eumeta variegata</name>
    <name type="common">Bagworm moth</name>
    <name type="synonym">Eumeta japonica</name>
    <dbReference type="NCBI Taxonomy" id="151549"/>
    <lineage>
        <taxon>Eukaryota</taxon>
        <taxon>Metazoa</taxon>
        <taxon>Ecdysozoa</taxon>
        <taxon>Arthropoda</taxon>
        <taxon>Hexapoda</taxon>
        <taxon>Insecta</taxon>
        <taxon>Pterygota</taxon>
        <taxon>Neoptera</taxon>
        <taxon>Endopterygota</taxon>
        <taxon>Lepidoptera</taxon>
        <taxon>Glossata</taxon>
        <taxon>Ditrysia</taxon>
        <taxon>Tineoidea</taxon>
        <taxon>Psychidae</taxon>
        <taxon>Oiketicinae</taxon>
        <taxon>Eumeta</taxon>
    </lineage>
</organism>
<accession>A0A4C1Z2Z5</accession>
<reference evidence="2 3" key="1">
    <citation type="journal article" date="2019" name="Commun. Biol.">
        <title>The bagworm genome reveals a unique fibroin gene that provides high tensile strength.</title>
        <authorList>
            <person name="Kono N."/>
            <person name="Nakamura H."/>
            <person name="Ohtoshi R."/>
            <person name="Tomita M."/>
            <person name="Numata K."/>
            <person name="Arakawa K."/>
        </authorList>
    </citation>
    <scope>NUCLEOTIDE SEQUENCE [LARGE SCALE GENOMIC DNA]</scope>
</reference>
<gene>
    <name evidence="2" type="ORF">EVAR_63039_1</name>
</gene>
<protein>
    <submittedName>
        <fullName evidence="2">Uncharacterized protein</fullName>
    </submittedName>
</protein>
<evidence type="ECO:0000256" key="1">
    <source>
        <dbReference type="SAM" id="MobiDB-lite"/>
    </source>
</evidence>
<dbReference type="AlphaFoldDB" id="A0A4C1Z2Z5"/>